<reference evidence="6 7" key="1">
    <citation type="submission" date="2019-05" db="EMBL/GenBank/DDBJ databases">
        <title>We sequenced the genome of Paenibacillus hemerocallicola KCTC 33185 for further insight into its adaptation and study the phylogeny of Paenibacillus.</title>
        <authorList>
            <person name="Narsing Rao M.P."/>
        </authorList>
    </citation>
    <scope>NUCLEOTIDE SEQUENCE [LARGE SCALE GENOMIC DNA]</scope>
    <source>
        <strain evidence="6 7">KCTC 33185</strain>
    </source>
</reference>
<dbReference type="Pfam" id="PF00535">
    <property type="entry name" value="Glycos_transf_2"/>
    <property type="match status" value="1"/>
</dbReference>
<dbReference type="GO" id="GO:0016757">
    <property type="term" value="F:glycosyltransferase activity"/>
    <property type="evidence" value="ECO:0007669"/>
    <property type="project" value="UniProtKB-KW"/>
</dbReference>
<dbReference type="AlphaFoldDB" id="A0A5C4SY23"/>
<keyword evidence="4 6" id="KW-0808">Transferase</keyword>
<evidence type="ECO:0000256" key="4">
    <source>
        <dbReference type="ARBA" id="ARBA00022679"/>
    </source>
</evidence>
<evidence type="ECO:0000259" key="5">
    <source>
        <dbReference type="Pfam" id="PF00535"/>
    </source>
</evidence>
<evidence type="ECO:0000256" key="1">
    <source>
        <dbReference type="ARBA" id="ARBA00004776"/>
    </source>
</evidence>
<evidence type="ECO:0000313" key="7">
    <source>
        <dbReference type="Proteomes" id="UP000307943"/>
    </source>
</evidence>
<dbReference type="EMBL" id="VDCQ01000082">
    <property type="protein sequence ID" value="TNJ60645.1"/>
    <property type="molecule type" value="Genomic_DNA"/>
</dbReference>
<dbReference type="InterPro" id="IPR029044">
    <property type="entry name" value="Nucleotide-diphossugar_trans"/>
</dbReference>
<comment type="caution">
    <text evidence="6">The sequence shown here is derived from an EMBL/GenBank/DDBJ whole genome shotgun (WGS) entry which is preliminary data.</text>
</comment>
<gene>
    <name evidence="6" type="ORF">FE784_35820</name>
</gene>
<keyword evidence="3" id="KW-0328">Glycosyltransferase</keyword>
<name>A0A5C4SY23_9BACL</name>
<feature type="domain" description="Glycosyltransferase 2-like" evidence="5">
    <location>
        <begin position="55"/>
        <end position="223"/>
    </location>
</feature>
<dbReference type="PANTHER" id="PTHR43179:SF12">
    <property type="entry name" value="GALACTOFURANOSYLTRANSFERASE GLFT2"/>
    <property type="match status" value="1"/>
</dbReference>
<dbReference type="RefSeq" id="WP_139607039.1">
    <property type="nucleotide sequence ID" value="NZ_VDCQ01000082.1"/>
</dbReference>
<comment type="pathway">
    <text evidence="1">Cell wall biogenesis; cell wall polysaccharide biosynthesis.</text>
</comment>
<dbReference type="OrthoDB" id="8936324at2"/>
<evidence type="ECO:0000256" key="3">
    <source>
        <dbReference type="ARBA" id="ARBA00022676"/>
    </source>
</evidence>
<dbReference type="Proteomes" id="UP000307943">
    <property type="component" value="Unassembled WGS sequence"/>
</dbReference>
<protein>
    <submittedName>
        <fullName evidence="6">Glycosyltransferase family 2 protein</fullName>
    </submittedName>
</protein>
<dbReference type="Gene3D" id="3.90.550.10">
    <property type="entry name" value="Spore Coat Polysaccharide Biosynthesis Protein SpsA, Chain A"/>
    <property type="match status" value="1"/>
</dbReference>
<organism evidence="6 7">
    <name type="scientific">Paenibacillus hemerocallicola</name>
    <dbReference type="NCBI Taxonomy" id="1172614"/>
    <lineage>
        <taxon>Bacteria</taxon>
        <taxon>Bacillati</taxon>
        <taxon>Bacillota</taxon>
        <taxon>Bacilli</taxon>
        <taxon>Bacillales</taxon>
        <taxon>Paenibacillaceae</taxon>
        <taxon>Paenibacillus</taxon>
    </lineage>
</organism>
<sequence>MGTRKRKGARARVSLMNATYNNGYNTGYDTGHSHGYGLGFQKGSDSYAAGFDGTSIVIPSYNQQAYLADCIESIGQYTPEPHEIIVVDNGSTDGTADYLRSLRKATVRYKISERNLGFAGGVNQGLMMARGSTLLFLNNDTIVTEGWLSNQLACLGGSDRHGLVGPVTNYISGDQLISTTYGSTEEMHRFAKSFNRPDPGKWAVTGRLTGFCVLMRKEVFRRIGFLDEGFEIGNCEDDDFGFRNRLLGLDLVIAKDTFIHHVGSTTIKTLTPAEFEEMYARNLAFYSDKWGETHALLQEVSGHWNGSPLAVNDFYPTHVTVKGTGPTVFWVEHGIRRPLESSDGIQATRLSQIELKNWPSGEPISVAEWNAKQAVMAAAGSPGGPLAEGRIAQTPDGRLYQHRGGKLHRLVTAWVTEVWNLNRHPVQTLTESEAAAYPIGLPVIAPPIIKADNI</sequence>
<dbReference type="PANTHER" id="PTHR43179">
    <property type="entry name" value="RHAMNOSYLTRANSFERASE WBBL"/>
    <property type="match status" value="1"/>
</dbReference>
<keyword evidence="7" id="KW-1185">Reference proteome</keyword>
<evidence type="ECO:0000256" key="2">
    <source>
        <dbReference type="ARBA" id="ARBA00006739"/>
    </source>
</evidence>
<dbReference type="SUPFAM" id="SSF53448">
    <property type="entry name" value="Nucleotide-diphospho-sugar transferases"/>
    <property type="match status" value="1"/>
</dbReference>
<accession>A0A5C4SY23</accession>
<dbReference type="InterPro" id="IPR001173">
    <property type="entry name" value="Glyco_trans_2-like"/>
</dbReference>
<evidence type="ECO:0000313" key="6">
    <source>
        <dbReference type="EMBL" id="TNJ60645.1"/>
    </source>
</evidence>
<proteinExistence type="inferred from homology"/>
<comment type="similarity">
    <text evidence="2">Belongs to the glycosyltransferase 2 family.</text>
</comment>
<dbReference type="CDD" id="cd04186">
    <property type="entry name" value="GT_2_like_c"/>
    <property type="match status" value="1"/>
</dbReference>